<evidence type="ECO:0000313" key="1">
    <source>
        <dbReference type="EMBL" id="OXM44649.1"/>
    </source>
</evidence>
<name>A0A229RDT8_AMYAL</name>
<dbReference type="InterPro" id="IPR026467">
    <property type="entry name" value="Ser/Gly_Cys_C_dom"/>
</dbReference>
<proteinExistence type="predicted"/>
<dbReference type="NCBIfam" id="TIGR04222">
    <property type="entry name" value="near_uncomplex"/>
    <property type="match status" value="1"/>
</dbReference>
<dbReference type="EMBL" id="NMQU01000116">
    <property type="protein sequence ID" value="OXM44649.1"/>
    <property type="molecule type" value="Genomic_DNA"/>
</dbReference>
<dbReference type="AlphaFoldDB" id="A0A229RDT8"/>
<organism evidence="1 2">
    <name type="scientific">Amycolatopsis alba DSM 44262</name>
    <dbReference type="NCBI Taxonomy" id="1125972"/>
    <lineage>
        <taxon>Bacteria</taxon>
        <taxon>Bacillati</taxon>
        <taxon>Actinomycetota</taxon>
        <taxon>Actinomycetes</taxon>
        <taxon>Pseudonocardiales</taxon>
        <taxon>Pseudonocardiaceae</taxon>
        <taxon>Amycolatopsis</taxon>
    </lineage>
</organism>
<evidence type="ECO:0000313" key="2">
    <source>
        <dbReference type="Proteomes" id="UP000215563"/>
    </source>
</evidence>
<reference evidence="1 2" key="1">
    <citation type="submission" date="2017-07" db="EMBL/GenBank/DDBJ databases">
        <title>Amycolatopsis alba DSM 44262 Genome sequencing and assembly.</title>
        <authorList>
            <person name="Kaur N."/>
            <person name="Mayilraj S."/>
        </authorList>
    </citation>
    <scope>NUCLEOTIDE SEQUENCE [LARGE SCALE GENOMIC DNA]</scope>
    <source>
        <strain evidence="1 2">DSM 44262</strain>
    </source>
</reference>
<accession>A0A229RDT8</accession>
<comment type="caution">
    <text evidence="1">The sequence shown here is derived from an EMBL/GenBank/DDBJ whole genome shotgun (WGS) entry which is preliminary data.</text>
</comment>
<protein>
    <submittedName>
        <fullName evidence="1">TIGR04222 domain-containing membrane protein</fullName>
    </submittedName>
</protein>
<sequence>MRRMNRLETIYHVAYLAGGPDRVTDTAVAGALERKAARLGSSGVLRRTSAKPADPFVLAAVESLPKVRIARVREVLRESEPMRALRAELLAGGLILPAVHWRRAWHAVTRREVWATKAGERMLFLARKDPSLVTGAAGAVALGSLGAHPDRRLARLLTLTPPSARDRAQVAVGKPPDGLTAVVDCSAG</sequence>
<keyword evidence="2" id="KW-1185">Reference proteome</keyword>
<gene>
    <name evidence="1" type="ORF">CFP75_33930</name>
</gene>
<dbReference type="Proteomes" id="UP000215563">
    <property type="component" value="Unassembled WGS sequence"/>
</dbReference>